<evidence type="ECO:0000256" key="1">
    <source>
        <dbReference type="SAM" id="MobiDB-lite"/>
    </source>
</evidence>
<name>A0ABX7NRE0_9BACT</name>
<reference evidence="3 4" key="1">
    <citation type="submission" date="2021-02" db="EMBL/GenBank/DDBJ databases">
        <title>De Novo genome assembly of isolated myxobacteria.</title>
        <authorList>
            <person name="Stevens D.C."/>
        </authorList>
    </citation>
    <scope>NUCLEOTIDE SEQUENCE [LARGE SCALE GENOMIC DNA]</scope>
    <source>
        <strain evidence="4">SCPEA02</strain>
    </source>
</reference>
<evidence type="ECO:0008006" key="5">
    <source>
        <dbReference type="Google" id="ProtNLM"/>
    </source>
</evidence>
<dbReference type="EMBL" id="CP071090">
    <property type="protein sequence ID" value="QSQ20077.1"/>
    <property type="molecule type" value="Genomic_DNA"/>
</dbReference>
<evidence type="ECO:0000313" key="3">
    <source>
        <dbReference type="EMBL" id="QSQ20077.1"/>
    </source>
</evidence>
<gene>
    <name evidence="3" type="ORF">JY651_33030</name>
</gene>
<dbReference type="RefSeq" id="WP_206721658.1">
    <property type="nucleotide sequence ID" value="NZ_CP071090.1"/>
</dbReference>
<accession>A0ABX7NRE0</accession>
<feature type="compositionally biased region" description="Polar residues" evidence="1">
    <location>
        <begin position="86"/>
        <end position="96"/>
    </location>
</feature>
<evidence type="ECO:0000256" key="2">
    <source>
        <dbReference type="SAM" id="SignalP"/>
    </source>
</evidence>
<organism evidence="3 4">
    <name type="scientific">Pyxidicoccus parkwayensis</name>
    <dbReference type="NCBI Taxonomy" id="2813578"/>
    <lineage>
        <taxon>Bacteria</taxon>
        <taxon>Pseudomonadati</taxon>
        <taxon>Myxococcota</taxon>
        <taxon>Myxococcia</taxon>
        <taxon>Myxococcales</taxon>
        <taxon>Cystobacterineae</taxon>
        <taxon>Myxococcaceae</taxon>
        <taxon>Pyxidicoccus</taxon>
    </lineage>
</organism>
<feature type="signal peptide" evidence="2">
    <location>
        <begin position="1"/>
        <end position="25"/>
    </location>
</feature>
<keyword evidence="2" id="KW-0732">Signal</keyword>
<feature type="region of interest" description="Disordered" evidence="1">
    <location>
        <begin position="74"/>
        <end position="96"/>
    </location>
</feature>
<dbReference type="Proteomes" id="UP000662747">
    <property type="component" value="Chromosome"/>
</dbReference>
<feature type="chain" id="PRO_5045659156" description="Lipoprotein" evidence="2">
    <location>
        <begin position="26"/>
        <end position="96"/>
    </location>
</feature>
<proteinExistence type="predicted"/>
<protein>
    <recommendedName>
        <fullName evidence="5">Lipoprotein</fullName>
    </recommendedName>
</protein>
<sequence>MKTTRGALAVLAGLGLWLAGGTAGAVDRCARACEDDEAVCADICKQHAGKGVAKCQSLCAGGKKTCLKQCEEEAKAPPPKAPQSGGPATQGSGSAK</sequence>
<evidence type="ECO:0000313" key="4">
    <source>
        <dbReference type="Proteomes" id="UP000662747"/>
    </source>
</evidence>
<keyword evidence="4" id="KW-1185">Reference proteome</keyword>